<dbReference type="STRING" id="1335048.AKL17_0378"/>
<accession>A0A159Z128</accession>
<dbReference type="RefSeq" id="WP_166506971.1">
    <property type="nucleotide sequence ID" value="NZ_CP012661.1"/>
</dbReference>
<gene>
    <name evidence="2" type="ORF">AKL17_0378</name>
</gene>
<sequence>MLRKFLRLGRDRPAKAPIPDMLDHPAIRAMTPDQMADLPFPRPACS</sequence>
<feature type="region of interest" description="Disordered" evidence="1">
    <location>
        <begin position="13"/>
        <end position="46"/>
    </location>
</feature>
<protein>
    <submittedName>
        <fullName evidence="2">Uncharacterized protein</fullName>
    </submittedName>
</protein>
<evidence type="ECO:0000313" key="3">
    <source>
        <dbReference type="Proteomes" id="UP000076128"/>
    </source>
</evidence>
<name>A0A159Z128_9RHOB</name>
<organism evidence="2 3">
    <name type="scientific">Frigidibacter mobilis</name>
    <dbReference type="NCBI Taxonomy" id="1335048"/>
    <lineage>
        <taxon>Bacteria</taxon>
        <taxon>Pseudomonadati</taxon>
        <taxon>Pseudomonadota</taxon>
        <taxon>Alphaproteobacteria</taxon>
        <taxon>Rhodobacterales</taxon>
        <taxon>Paracoccaceae</taxon>
        <taxon>Frigidibacter</taxon>
    </lineage>
</organism>
<dbReference type="EMBL" id="CP012661">
    <property type="protein sequence ID" value="AMY67640.1"/>
    <property type="molecule type" value="Genomic_DNA"/>
</dbReference>
<dbReference type="Proteomes" id="UP000076128">
    <property type="component" value="Chromosome"/>
</dbReference>
<proteinExistence type="predicted"/>
<evidence type="ECO:0000256" key="1">
    <source>
        <dbReference type="SAM" id="MobiDB-lite"/>
    </source>
</evidence>
<dbReference type="AlphaFoldDB" id="A0A159Z128"/>
<dbReference type="KEGG" id="daa:AKL17_0378"/>
<evidence type="ECO:0000313" key="2">
    <source>
        <dbReference type="EMBL" id="AMY67640.1"/>
    </source>
</evidence>
<keyword evidence="3" id="KW-1185">Reference proteome</keyword>
<reference evidence="2 3" key="1">
    <citation type="submission" date="2015-09" db="EMBL/GenBank/DDBJ databases">
        <title>Complete genome sequence of Defluviimonas alba cai42t isolated from an oilfield in Xinjiang.</title>
        <authorList>
            <person name="Geng S."/>
            <person name="Pan X."/>
            <person name="Wu X."/>
        </authorList>
    </citation>
    <scope>NUCLEOTIDE SEQUENCE [LARGE SCALE GENOMIC DNA]</scope>
    <source>
        <strain evidence="3">cai42</strain>
    </source>
</reference>